<sequence>MPLHISNDLIDELNMSGKIVSYLPNAFLDITSFIGNLSIKLVLDFKEA</sequence>
<reference evidence="1 2" key="1">
    <citation type="submission" date="2016-10" db="EMBL/GenBank/DDBJ databases">
        <authorList>
            <person name="Varghese N."/>
            <person name="Submissions S."/>
        </authorList>
    </citation>
    <scope>NUCLEOTIDE SEQUENCE [LARGE SCALE GENOMIC DNA]</scope>
    <source>
        <strain evidence="1 2">RHA_55</strain>
    </source>
</reference>
<proteinExistence type="predicted"/>
<dbReference type="Proteomes" id="UP000198963">
    <property type="component" value="Chromosome I"/>
</dbReference>
<name>A0A1H1LTT7_9FLAO</name>
<dbReference type="AlphaFoldDB" id="A0A1H1LTT7"/>
<gene>
    <name evidence="1" type="ORF">SAMN04489797_0096</name>
</gene>
<organism evidence="1 2">
    <name type="scientific">Winogradskyella sediminis</name>
    <dbReference type="NCBI Taxonomy" id="1382466"/>
    <lineage>
        <taxon>Bacteria</taxon>
        <taxon>Pseudomonadati</taxon>
        <taxon>Bacteroidota</taxon>
        <taxon>Flavobacteriia</taxon>
        <taxon>Flavobacteriales</taxon>
        <taxon>Flavobacteriaceae</taxon>
        <taxon>Winogradskyella</taxon>
    </lineage>
</organism>
<keyword evidence="2" id="KW-1185">Reference proteome</keyword>
<evidence type="ECO:0000313" key="1">
    <source>
        <dbReference type="EMBL" id="SDR77913.1"/>
    </source>
</evidence>
<dbReference type="RefSeq" id="WP_157723969.1">
    <property type="nucleotide sequence ID" value="NZ_JBLXAG010000012.1"/>
</dbReference>
<protein>
    <submittedName>
        <fullName evidence="1">Uncharacterized protein</fullName>
    </submittedName>
</protein>
<accession>A0A1H1LTT7</accession>
<dbReference type="STRING" id="1249933.SAMN04489797_0096"/>
<evidence type="ECO:0000313" key="2">
    <source>
        <dbReference type="Proteomes" id="UP000198963"/>
    </source>
</evidence>
<dbReference type="EMBL" id="LT629774">
    <property type="protein sequence ID" value="SDR77913.1"/>
    <property type="molecule type" value="Genomic_DNA"/>
</dbReference>